<reference evidence="10 14" key="4">
    <citation type="submission" date="2019-07" db="EMBL/GenBank/DDBJ databases">
        <title>Complete Genome Sequence of Leptotrichia wadei Strain JMUB3934.</title>
        <authorList>
            <person name="Watanabe S."/>
            <person name="Cui L."/>
        </authorList>
    </citation>
    <scope>NUCLEOTIDE SEQUENCE [LARGE SCALE GENOMIC DNA]</scope>
    <source>
        <strain evidence="10 14">JMUB3934</strain>
    </source>
</reference>
<evidence type="ECO:0000256" key="4">
    <source>
        <dbReference type="ARBA" id="ARBA00022692"/>
    </source>
</evidence>
<dbReference type="Pfam" id="PF00528">
    <property type="entry name" value="BPD_transp_1"/>
    <property type="match status" value="1"/>
</dbReference>
<feature type="transmembrane region" description="Helical" evidence="7">
    <location>
        <begin position="237"/>
        <end position="255"/>
    </location>
</feature>
<dbReference type="EMBL" id="LSDD01000021">
    <property type="protein sequence ID" value="KXB69582.1"/>
    <property type="molecule type" value="Genomic_DNA"/>
</dbReference>
<proteinExistence type="inferred from homology"/>
<feature type="transmembrane region" description="Helical" evidence="7">
    <location>
        <begin position="12"/>
        <end position="33"/>
    </location>
</feature>
<evidence type="ECO:0000313" key="12">
    <source>
        <dbReference type="Proteomes" id="UP000070483"/>
    </source>
</evidence>
<evidence type="ECO:0000256" key="1">
    <source>
        <dbReference type="ARBA" id="ARBA00004651"/>
    </source>
</evidence>
<evidence type="ECO:0000256" key="6">
    <source>
        <dbReference type="ARBA" id="ARBA00023136"/>
    </source>
</evidence>
<gene>
    <name evidence="11" type="ORF">HMPREF3180_00322</name>
    <name evidence="9" type="ORF">JMUB3933_2070</name>
    <name evidence="10" type="ORF">JMUB3934_2156</name>
</gene>
<keyword evidence="5 7" id="KW-1133">Transmembrane helix</keyword>
<evidence type="ECO:0000256" key="3">
    <source>
        <dbReference type="ARBA" id="ARBA00022475"/>
    </source>
</evidence>
<dbReference type="Proteomes" id="UP000321501">
    <property type="component" value="Chromosome"/>
</dbReference>
<dbReference type="GO" id="GO:0005886">
    <property type="term" value="C:plasma membrane"/>
    <property type="evidence" value="ECO:0007669"/>
    <property type="project" value="UniProtKB-SubCell"/>
</dbReference>
<keyword evidence="6 7" id="KW-0472">Membrane</keyword>
<dbReference type="OrthoDB" id="358217at2"/>
<dbReference type="GO" id="GO:0055085">
    <property type="term" value="P:transmembrane transport"/>
    <property type="evidence" value="ECO:0007669"/>
    <property type="project" value="InterPro"/>
</dbReference>
<organism evidence="11 12">
    <name type="scientific">Leptotrichia wadei</name>
    <dbReference type="NCBI Taxonomy" id="157687"/>
    <lineage>
        <taxon>Bacteria</taxon>
        <taxon>Fusobacteriati</taxon>
        <taxon>Fusobacteriota</taxon>
        <taxon>Fusobacteriia</taxon>
        <taxon>Fusobacteriales</taxon>
        <taxon>Leptotrichiaceae</taxon>
        <taxon>Leptotrichia</taxon>
    </lineage>
</organism>
<feature type="transmembrane region" description="Helical" evidence="7">
    <location>
        <begin position="110"/>
        <end position="133"/>
    </location>
</feature>
<evidence type="ECO:0000256" key="7">
    <source>
        <dbReference type="RuleBase" id="RU363032"/>
    </source>
</evidence>
<dbReference type="PROSITE" id="PS50928">
    <property type="entry name" value="ABC_TM1"/>
    <property type="match status" value="1"/>
</dbReference>
<keyword evidence="4 7" id="KW-0812">Transmembrane</keyword>
<evidence type="ECO:0000256" key="5">
    <source>
        <dbReference type="ARBA" id="ARBA00022989"/>
    </source>
</evidence>
<evidence type="ECO:0000256" key="2">
    <source>
        <dbReference type="ARBA" id="ARBA00022448"/>
    </source>
</evidence>
<feature type="transmembrane region" description="Helical" evidence="7">
    <location>
        <begin position="140"/>
        <end position="159"/>
    </location>
</feature>
<name>A0A134APF3_9FUSO</name>
<dbReference type="PANTHER" id="PTHR30043">
    <property type="entry name" value="PHOSPHONATES TRANSPORT SYSTEM PERMEASE PROTEIN"/>
    <property type="match status" value="1"/>
</dbReference>
<evidence type="ECO:0000313" key="11">
    <source>
        <dbReference type="EMBL" id="KXB69582.1"/>
    </source>
</evidence>
<sequence length="264" mass="29249">MNLNEKDIFKQRFHSKIVFILIIILLYVISSIISGFQNGMAFSSIPAGIFWLIQKFIPTQNALQYFPEIINSALQTVLLAITSTIISAIFALFLAIIGSNSTGINIFTKIISKVIASFFRNMPIVAWSLILVFSFKQSQFTGFLALFLITFGYLTRAFSETIDDVAGDVIEALKSVGASYFQIIFCGVIPSISSQLLSWLLFFIETGVRESTLVGILTGTGIGFTFSLYYKSFRYDAAGLVILVVTVIVVGVEMLSNKLRSELM</sequence>
<reference evidence="12" key="2">
    <citation type="submission" date="2016-01" db="EMBL/GenBank/DDBJ databases">
        <authorList>
            <person name="Mitreva M."/>
            <person name="Pepin K.H."/>
            <person name="Mihindukulasuriya K.A."/>
            <person name="Fulton R."/>
            <person name="Fronick C."/>
            <person name="O'Laughlin M."/>
            <person name="Miner T."/>
            <person name="Herter B."/>
            <person name="Rosa B.A."/>
            <person name="Cordes M."/>
            <person name="Tomlinson C."/>
            <person name="Wollam A."/>
            <person name="Palsikar V.B."/>
            <person name="Mardis E.R."/>
            <person name="Wilson R.K."/>
        </authorList>
    </citation>
    <scope>NUCLEOTIDE SEQUENCE [LARGE SCALE GENOMIC DNA]</scope>
    <source>
        <strain evidence="12">KA00185</strain>
    </source>
</reference>
<protein>
    <submittedName>
        <fullName evidence="9">Binding-protein-dependent transport system innermembrane protein</fullName>
    </submittedName>
    <submittedName>
        <fullName evidence="11">Putative phosphonate ABC transporter, permease protein PhnE</fullName>
    </submittedName>
</protein>
<evidence type="ECO:0000313" key="9">
    <source>
        <dbReference type="EMBL" id="BBM48554.1"/>
    </source>
</evidence>
<dbReference type="CDD" id="cd06261">
    <property type="entry name" value="TM_PBP2"/>
    <property type="match status" value="1"/>
</dbReference>
<dbReference type="Gene3D" id="1.10.3720.10">
    <property type="entry name" value="MetI-like"/>
    <property type="match status" value="1"/>
</dbReference>
<dbReference type="Proteomes" id="UP000070483">
    <property type="component" value="Unassembled WGS sequence"/>
</dbReference>
<comment type="similarity">
    <text evidence="7">Belongs to the binding-protein-dependent transport system permease family.</text>
</comment>
<dbReference type="InterPro" id="IPR035906">
    <property type="entry name" value="MetI-like_sf"/>
</dbReference>
<evidence type="ECO:0000313" key="10">
    <source>
        <dbReference type="EMBL" id="BBM50844.1"/>
    </source>
</evidence>
<evidence type="ECO:0000259" key="8">
    <source>
        <dbReference type="PROSITE" id="PS50928"/>
    </source>
</evidence>
<dbReference type="PATRIC" id="fig|157687.3.peg.325"/>
<dbReference type="AlphaFoldDB" id="A0A134APF3"/>
<feature type="domain" description="ABC transmembrane type-1" evidence="8">
    <location>
        <begin position="73"/>
        <end position="256"/>
    </location>
</feature>
<dbReference type="EMBL" id="AP019835">
    <property type="protein sequence ID" value="BBM50844.1"/>
    <property type="molecule type" value="Genomic_DNA"/>
</dbReference>
<reference evidence="11" key="1">
    <citation type="submission" date="2016-01" db="EMBL/GenBank/DDBJ databases">
        <authorList>
            <person name="Oliw E.H."/>
        </authorList>
    </citation>
    <scope>NUCLEOTIDE SEQUENCE [LARGE SCALE GENOMIC DNA]</scope>
    <source>
        <strain evidence="11">KA00185</strain>
    </source>
</reference>
<keyword evidence="3" id="KW-1003">Cell membrane</keyword>
<keyword evidence="2 7" id="KW-0813">Transport</keyword>
<evidence type="ECO:0000313" key="13">
    <source>
        <dbReference type="Proteomes" id="UP000321397"/>
    </source>
</evidence>
<dbReference type="RefSeq" id="WP_060917342.1">
    <property type="nucleotide sequence ID" value="NZ_AP019834.1"/>
</dbReference>
<dbReference type="PANTHER" id="PTHR30043:SF1">
    <property type="entry name" value="ABC TRANSPORT SYSTEM PERMEASE PROTEIN P69"/>
    <property type="match status" value="1"/>
</dbReference>
<dbReference type="STRING" id="157687.HMPREF3180_00322"/>
<dbReference type="Proteomes" id="UP000321397">
    <property type="component" value="Chromosome"/>
</dbReference>
<reference evidence="9 13" key="3">
    <citation type="submission" date="2019-07" db="EMBL/GenBank/DDBJ databases">
        <title>Complete Genome Sequence of Leptotrichia wadei Strain JMUB3933.</title>
        <authorList>
            <person name="Watanabe S."/>
            <person name="Cui L."/>
        </authorList>
    </citation>
    <scope>NUCLEOTIDE SEQUENCE [LARGE SCALE GENOMIC DNA]</scope>
    <source>
        <strain evidence="9 13">JMUB3933</strain>
    </source>
</reference>
<dbReference type="InterPro" id="IPR000515">
    <property type="entry name" value="MetI-like"/>
</dbReference>
<feature type="transmembrane region" description="Helical" evidence="7">
    <location>
        <begin position="77"/>
        <end position="98"/>
    </location>
</feature>
<evidence type="ECO:0000313" key="14">
    <source>
        <dbReference type="Proteomes" id="UP000321501"/>
    </source>
</evidence>
<accession>A0A134APF3</accession>
<dbReference type="SUPFAM" id="SSF161098">
    <property type="entry name" value="MetI-like"/>
    <property type="match status" value="1"/>
</dbReference>
<comment type="subcellular location">
    <subcellularLocation>
        <location evidence="1 7">Cell membrane</location>
        <topology evidence="1 7">Multi-pass membrane protein</topology>
    </subcellularLocation>
</comment>
<dbReference type="EMBL" id="AP019834">
    <property type="protein sequence ID" value="BBM48554.1"/>
    <property type="molecule type" value="Genomic_DNA"/>
</dbReference>
<keyword evidence="12" id="KW-1185">Reference proteome</keyword>
<feature type="transmembrane region" description="Helical" evidence="7">
    <location>
        <begin position="179"/>
        <end position="204"/>
    </location>
</feature>
<feature type="transmembrane region" description="Helical" evidence="7">
    <location>
        <begin position="211"/>
        <end position="231"/>
    </location>
</feature>